<proteinExistence type="inferred from homology"/>
<dbReference type="GO" id="GO:0003677">
    <property type="term" value="F:DNA binding"/>
    <property type="evidence" value="ECO:0007669"/>
    <property type="project" value="UniProtKB-KW"/>
</dbReference>
<evidence type="ECO:0000256" key="2">
    <source>
        <dbReference type="ARBA" id="ARBA00022908"/>
    </source>
</evidence>
<evidence type="ECO:0000313" key="6">
    <source>
        <dbReference type="EMBL" id="MDS9467926.1"/>
    </source>
</evidence>
<dbReference type="PANTHER" id="PTHR30629">
    <property type="entry name" value="PROPHAGE INTEGRASE"/>
    <property type="match status" value="1"/>
</dbReference>
<feature type="region of interest" description="Disordered" evidence="4">
    <location>
        <begin position="1"/>
        <end position="25"/>
    </location>
</feature>
<dbReference type="Pfam" id="PF13356">
    <property type="entry name" value="Arm-DNA-bind_3"/>
    <property type="match status" value="1"/>
</dbReference>
<gene>
    <name evidence="6" type="ORF">RGQ15_10150</name>
</gene>
<keyword evidence="2" id="KW-0229">DNA integration</keyword>
<dbReference type="InterPro" id="IPR025166">
    <property type="entry name" value="Integrase_DNA_bind_dom"/>
</dbReference>
<dbReference type="InterPro" id="IPR038488">
    <property type="entry name" value="Integrase_DNA-bd_sf"/>
</dbReference>
<accession>A0ABU2HSC6</accession>
<evidence type="ECO:0000256" key="3">
    <source>
        <dbReference type="ARBA" id="ARBA00023125"/>
    </source>
</evidence>
<evidence type="ECO:0000256" key="4">
    <source>
        <dbReference type="SAM" id="MobiDB-lite"/>
    </source>
</evidence>
<feature type="domain" description="Integrase DNA-binding" evidence="5">
    <location>
        <begin position="14"/>
        <end position="77"/>
    </location>
</feature>
<dbReference type="RefSeq" id="WP_311160099.1">
    <property type="nucleotide sequence ID" value="NZ_JAVQLW010000001.1"/>
</dbReference>
<dbReference type="Gene3D" id="3.30.160.390">
    <property type="entry name" value="Integrase, DNA-binding domain"/>
    <property type="match status" value="1"/>
</dbReference>
<dbReference type="EMBL" id="JAVQLW010000001">
    <property type="protein sequence ID" value="MDS9467926.1"/>
    <property type="molecule type" value="Genomic_DNA"/>
</dbReference>
<comment type="caution">
    <text evidence="6">The sequence shown here is derived from an EMBL/GenBank/DDBJ whole genome shotgun (WGS) entry which is preliminary data.</text>
</comment>
<comment type="similarity">
    <text evidence="1">Belongs to the 'phage' integrase family.</text>
</comment>
<feature type="region of interest" description="Disordered" evidence="4">
    <location>
        <begin position="68"/>
        <end position="89"/>
    </location>
</feature>
<evidence type="ECO:0000259" key="5">
    <source>
        <dbReference type="Pfam" id="PF13356"/>
    </source>
</evidence>
<reference evidence="7" key="1">
    <citation type="submission" date="2023-07" db="EMBL/GenBank/DDBJ databases">
        <title>Paracoccus sp. MBLB3053 whole genome sequence.</title>
        <authorList>
            <person name="Hwang C.Y."/>
            <person name="Cho E.-S."/>
            <person name="Seo M.-J."/>
        </authorList>
    </citation>
    <scope>NUCLEOTIDE SEQUENCE [LARGE SCALE GENOMIC DNA]</scope>
    <source>
        <strain evidence="7">MBLB3053</strain>
    </source>
</reference>
<name>A0ABU2HSC6_9RHOB</name>
<evidence type="ECO:0000313" key="7">
    <source>
        <dbReference type="Proteomes" id="UP001269144"/>
    </source>
</evidence>
<dbReference type="PANTHER" id="PTHR30629:SF2">
    <property type="entry name" value="PROPHAGE INTEGRASE INTS-RELATED"/>
    <property type="match status" value="1"/>
</dbReference>
<dbReference type="Proteomes" id="UP001269144">
    <property type="component" value="Unassembled WGS sequence"/>
</dbReference>
<keyword evidence="7" id="KW-1185">Reference proteome</keyword>
<protein>
    <submittedName>
        <fullName evidence="6">Arm DNA-binding domain-containing protein</fullName>
    </submittedName>
</protein>
<dbReference type="Gene3D" id="1.10.150.130">
    <property type="match status" value="1"/>
</dbReference>
<evidence type="ECO:0000256" key="1">
    <source>
        <dbReference type="ARBA" id="ARBA00008857"/>
    </source>
</evidence>
<sequence>MGSGAVKSSGPGFHADGGGLYLSVKPGSKSWAFRYSEPGTGRRREMGLGSADTLPLAAARRKAAKLREQVAQGIDPLGKPPAPDKHGAGRGITFGQVFDSYYEANAPSWQNAKHRQQWQNSVGRIVFLKLDLDIVGIRRFKRDA</sequence>
<keyword evidence="3 6" id="KW-0238">DNA-binding</keyword>
<dbReference type="InterPro" id="IPR050808">
    <property type="entry name" value="Phage_Integrase"/>
</dbReference>
<dbReference type="InterPro" id="IPR010998">
    <property type="entry name" value="Integrase_recombinase_N"/>
</dbReference>
<organism evidence="6 7">
    <name type="scientific">Paracoccus aurantius</name>
    <dbReference type="NCBI Taxonomy" id="3073814"/>
    <lineage>
        <taxon>Bacteria</taxon>
        <taxon>Pseudomonadati</taxon>
        <taxon>Pseudomonadota</taxon>
        <taxon>Alphaproteobacteria</taxon>
        <taxon>Rhodobacterales</taxon>
        <taxon>Paracoccaceae</taxon>
        <taxon>Paracoccus</taxon>
    </lineage>
</organism>